<dbReference type="InterPro" id="IPR018108">
    <property type="entry name" value="MCP_transmembrane"/>
</dbReference>
<keyword evidence="13" id="KW-1185">Reference proteome</keyword>
<protein>
    <submittedName>
        <fullName evidence="12">Mitochondrial FAD carrier protein flx1</fullName>
    </submittedName>
</protein>
<evidence type="ECO:0000256" key="5">
    <source>
        <dbReference type="ARBA" id="ARBA00022737"/>
    </source>
</evidence>
<dbReference type="InterPro" id="IPR023395">
    <property type="entry name" value="MCP_dom_sf"/>
</dbReference>
<dbReference type="AlphaFoldDB" id="A0A9W8YNR0"/>
<evidence type="ECO:0000256" key="7">
    <source>
        <dbReference type="ARBA" id="ARBA00022989"/>
    </source>
</evidence>
<dbReference type="GO" id="GO:0055085">
    <property type="term" value="P:transmembrane transport"/>
    <property type="evidence" value="ECO:0007669"/>
    <property type="project" value="InterPro"/>
</dbReference>
<evidence type="ECO:0000256" key="10">
    <source>
        <dbReference type="RuleBase" id="RU000488"/>
    </source>
</evidence>
<dbReference type="GO" id="GO:0006862">
    <property type="term" value="P:nucleotide transport"/>
    <property type="evidence" value="ECO:0007669"/>
    <property type="project" value="InterPro"/>
</dbReference>
<evidence type="ECO:0000256" key="11">
    <source>
        <dbReference type="SAM" id="Phobius"/>
    </source>
</evidence>
<dbReference type="Proteomes" id="UP001140453">
    <property type="component" value="Unassembled WGS sequence"/>
</dbReference>
<accession>A0A9W8YNR0</accession>
<feature type="repeat" description="Solcar" evidence="9">
    <location>
        <begin position="227"/>
        <end position="314"/>
    </location>
</feature>
<evidence type="ECO:0000256" key="6">
    <source>
        <dbReference type="ARBA" id="ARBA00022792"/>
    </source>
</evidence>
<keyword evidence="7 11" id="KW-1133">Transmembrane helix</keyword>
<organism evidence="12 13">
    <name type="scientific">Gnomoniopsis smithogilvyi</name>
    <dbReference type="NCBI Taxonomy" id="1191159"/>
    <lineage>
        <taxon>Eukaryota</taxon>
        <taxon>Fungi</taxon>
        <taxon>Dikarya</taxon>
        <taxon>Ascomycota</taxon>
        <taxon>Pezizomycotina</taxon>
        <taxon>Sordariomycetes</taxon>
        <taxon>Sordariomycetidae</taxon>
        <taxon>Diaporthales</taxon>
        <taxon>Gnomoniaceae</taxon>
        <taxon>Gnomoniopsis</taxon>
    </lineage>
</organism>
<dbReference type="OrthoDB" id="428293at2759"/>
<evidence type="ECO:0000256" key="9">
    <source>
        <dbReference type="PROSITE-ProRule" id="PRU00282"/>
    </source>
</evidence>
<dbReference type="PANTHER" id="PTHR45683">
    <property type="entry name" value="MITOCHONDRIAL NICOTINAMIDE ADENINE DINUCLEOTIDE TRANSPORTER 1-RELATED-RELATED"/>
    <property type="match status" value="1"/>
</dbReference>
<feature type="transmembrane region" description="Helical" evidence="11">
    <location>
        <begin position="180"/>
        <end position="205"/>
    </location>
</feature>
<dbReference type="Pfam" id="PF00153">
    <property type="entry name" value="Mito_carr"/>
    <property type="match status" value="3"/>
</dbReference>
<comment type="subcellular location">
    <subcellularLocation>
        <location evidence="1">Membrane</location>
        <topology evidence="1">Multi-pass membrane protein</topology>
    </subcellularLocation>
</comment>
<keyword evidence="6" id="KW-0496">Mitochondrion</keyword>
<dbReference type="PROSITE" id="PS50920">
    <property type="entry name" value="SOLCAR"/>
    <property type="match status" value="3"/>
</dbReference>
<keyword evidence="3 10" id="KW-0813">Transport</keyword>
<proteinExistence type="inferred from homology"/>
<evidence type="ECO:0000256" key="2">
    <source>
        <dbReference type="ARBA" id="ARBA00006375"/>
    </source>
</evidence>
<evidence type="ECO:0000256" key="4">
    <source>
        <dbReference type="ARBA" id="ARBA00022692"/>
    </source>
</evidence>
<dbReference type="Gene3D" id="1.50.40.10">
    <property type="entry name" value="Mitochondrial carrier domain"/>
    <property type="match status" value="2"/>
</dbReference>
<evidence type="ECO:0000256" key="8">
    <source>
        <dbReference type="ARBA" id="ARBA00023136"/>
    </source>
</evidence>
<evidence type="ECO:0000256" key="3">
    <source>
        <dbReference type="ARBA" id="ARBA00022448"/>
    </source>
</evidence>
<evidence type="ECO:0000313" key="13">
    <source>
        <dbReference type="Proteomes" id="UP001140453"/>
    </source>
</evidence>
<evidence type="ECO:0000313" key="12">
    <source>
        <dbReference type="EMBL" id="KAJ4389262.1"/>
    </source>
</evidence>
<keyword evidence="4 9" id="KW-0812">Transmembrane</keyword>
<keyword evidence="5" id="KW-0677">Repeat</keyword>
<dbReference type="GO" id="GO:0016020">
    <property type="term" value="C:membrane"/>
    <property type="evidence" value="ECO:0007669"/>
    <property type="project" value="UniProtKB-SubCell"/>
</dbReference>
<name>A0A9W8YNR0_9PEZI</name>
<evidence type="ECO:0000256" key="1">
    <source>
        <dbReference type="ARBA" id="ARBA00004141"/>
    </source>
</evidence>
<comment type="similarity">
    <text evidence="2 10">Belongs to the mitochondrial carrier (TC 2.A.29) family.</text>
</comment>
<comment type="caution">
    <text evidence="12">The sequence shown here is derived from an EMBL/GenBank/DDBJ whole genome shotgun (WGS) entry which is preliminary data.</text>
</comment>
<sequence>MKEDKIGGSGAEAAAFVSGVAAGFLSTFAGHPFEVIKTRLQIRDDIKTGRWPSWNMAQALLRSDQPHIAFARGFTSNAIGNAIGWGGFFAVKAVVERSILSFKSDPSVGSSTSSSENQPRLSSADTFVAASVAGYATQILANPIFVVKTRMLAVPRGSPNAYANTADAILKIYRNEGWKAFYSGVGISIFGVVQVGLQFVMYDYLKDQYRISRKAKGIVEGSEEDQLTHAETTIISTISKTVSITAMYPYQVIRTRMQMTDAKNTFGDGIIGVVKNLRKEKQIRAFYKGLGPAIVRTLPATWVTFLVYEDLKPFLQRVFTGTKDGEGRNS</sequence>
<reference evidence="12" key="1">
    <citation type="submission" date="2022-10" db="EMBL/GenBank/DDBJ databases">
        <title>Tapping the CABI collections for fungal endophytes: first genome assemblies for Collariella, Neodidymelliopsis, Ascochyta clinopodiicola, Didymella pomorum, Didymosphaeria variabile, Neocosmospora piperis and Neocucurbitaria cava.</title>
        <authorList>
            <person name="Hill R."/>
        </authorList>
    </citation>
    <scope>NUCLEOTIDE SEQUENCE</scope>
    <source>
        <strain evidence="12">IMI 355082</strain>
    </source>
</reference>
<keyword evidence="8 9" id="KW-0472">Membrane</keyword>
<feature type="repeat" description="Solcar" evidence="9">
    <location>
        <begin position="121"/>
        <end position="208"/>
    </location>
</feature>
<dbReference type="EMBL" id="JAPEVB010000004">
    <property type="protein sequence ID" value="KAJ4389262.1"/>
    <property type="molecule type" value="Genomic_DNA"/>
</dbReference>
<feature type="repeat" description="Solcar" evidence="9">
    <location>
        <begin position="10"/>
        <end position="98"/>
    </location>
</feature>
<dbReference type="SUPFAM" id="SSF103506">
    <property type="entry name" value="Mitochondrial carrier"/>
    <property type="match status" value="1"/>
</dbReference>
<dbReference type="InterPro" id="IPR044712">
    <property type="entry name" value="SLC25A32-like"/>
</dbReference>
<keyword evidence="6" id="KW-0999">Mitochondrion inner membrane</keyword>
<gene>
    <name evidence="12" type="primary">FLX1</name>
    <name evidence="12" type="ORF">N0V93_006727</name>
</gene>